<organism evidence="2 4">
    <name type="scientific">Cryptomeria japonica</name>
    <name type="common">Japanese cedar</name>
    <name type="synonym">Cupressus japonica</name>
    <dbReference type="NCBI Taxonomy" id="3369"/>
    <lineage>
        <taxon>Eukaryota</taxon>
        <taxon>Viridiplantae</taxon>
        <taxon>Streptophyta</taxon>
        <taxon>Embryophyta</taxon>
        <taxon>Tracheophyta</taxon>
        <taxon>Spermatophyta</taxon>
        <taxon>Pinopsida</taxon>
        <taxon>Pinidae</taxon>
        <taxon>Conifers II</taxon>
        <taxon>Cupressales</taxon>
        <taxon>Cupressaceae</taxon>
        <taxon>Cryptomeria</taxon>
    </lineage>
</organism>
<keyword evidence="4" id="KW-1185">Reference proteome</keyword>
<protein>
    <submittedName>
        <fullName evidence="2">Uncharacterized protein</fullName>
    </submittedName>
</protein>
<name>A0AAD3RNY5_CRYJA</name>
<feature type="region of interest" description="Disordered" evidence="1">
    <location>
        <begin position="1"/>
        <end position="20"/>
    </location>
</feature>
<proteinExistence type="predicted"/>
<dbReference type="AlphaFoldDB" id="A0AAD3RNY5"/>
<dbReference type="EMBL" id="BSEH01000306">
    <property type="protein sequence ID" value="GLJ58237.1"/>
    <property type="molecule type" value="Genomic_DNA"/>
</dbReference>
<evidence type="ECO:0000256" key="1">
    <source>
        <dbReference type="SAM" id="MobiDB-lite"/>
    </source>
</evidence>
<accession>A0AAD3RNY5</accession>
<evidence type="ECO:0000313" key="4">
    <source>
        <dbReference type="Proteomes" id="UP001234787"/>
    </source>
</evidence>
<reference evidence="2" key="1">
    <citation type="submission" date="2022-12" db="EMBL/GenBank/DDBJ databases">
        <title>Chromosome-Level Genome Assembly of Japanese Cedar (Cryptomeriajaponica D. Don).</title>
        <authorList>
            <person name="Fujino T."/>
            <person name="Yamaguchi K."/>
            <person name="Yokoyama T."/>
            <person name="Hamanaka T."/>
            <person name="Harazono Y."/>
            <person name="Kamada H."/>
            <person name="Kobayashi W."/>
            <person name="Ujino-Ihara T."/>
            <person name="Uchiyama K."/>
            <person name="Matsumoto A."/>
            <person name="Izuno A."/>
            <person name="Tsumura Y."/>
            <person name="Toyoda A."/>
            <person name="Shigenobu S."/>
            <person name="Moriguchi Y."/>
            <person name="Ueno S."/>
            <person name="Kasahara M."/>
        </authorList>
    </citation>
    <scope>NUCLEOTIDE SEQUENCE</scope>
</reference>
<dbReference type="Proteomes" id="UP001234787">
    <property type="component" value="Unassembled WGS sequence"/>
</dbReference>
<sequence>MASRRDEASHLITNPEMGPFLSIVGARETPGLRRYTPYSIRYTEPTGGASESASSSGSSTLFVAPVGLTGGPGVKKNLCTGQGLTVKTNRPNRPAQGGGAIVASSSVEAKQPSVLRRSLCSKVIHRSTTSSGASLRVSWVKKRSRRPGPEEARSTGWRILGGHSFRFNRPPVGRVVDANRGFGLIQTSSSPSKLKHHRYAP</sequence>
<comment type="caution">
    <text evidence="2">The sequence shown here is derived from an EMBL/GenBank/DDBJ whole genome shotgun (WGS) entry which is preliminary data.</text>
</comment>
<dbReference type="EMBL" id="BSEH01000411">
    <property type="protein sequence ID" value="GLJ58527.1"/>
    <property type="molecule type" value="Genomic_DNA"/>
</dbReference>
<gene>
    <name evidence="2" type="ORF">SUGI_1424660</name>
    <name evidence="3" type="ORF">SUGI_1455600</name>
</gene>
<evidence type="ECO:0000313" key="2">
    <source>
        <dbReference type="EMBL" id="GLJ58237.1"/>
    </source>
</evidence>
<evidence type="ECO:0000313" key="3">
    <source>
        <dbReference type="EMBL" id="GLJ58527.1"/>
    </source>
</evidence>
<feature type="region of interest" description="Disordered" evidence="1">
    <location>
        <begin position="86"/>
        <end position="107"/>
    </location>
</feature>